<feature type="domain" description="VOC" evidence="1">
    <location>
        <begin position="3"/>
        <end position="121"/>
    </location>
</feature>
<evidence type="ECO:0000259" key="1">
    <source>
        <dbReference type="PROSITE" id="PS51819"/>
    </source>
</evidence>
<dbReference type="InterPro" id="IPR029068">
    <property type="entry name" value="Glyas_Bleomycin-R_OHBP_Dase"/>
</dbReference>
<dbReference type="InterPro" id="IPR004360">
    <property type="entry name" value="Glyas_Fos-R_dOase_dom"/>
</dbReference>
<organism evidence="2 3">
    <name type="scientific">Candidatus Kaiserbacteria bacterium CG10_big_fil_rev_8_21_14_0_10_45_20</name>
    <dbReference type="NCBI Taxonomy" id="1974607"/>
    <lineage>
        <taxon>Bacteria</taxon>
        <taxon>Candidatus Kaiseribacteriota</taxon>
    </lineage>
</organism>
<dbReference type="Gene3D" id="3.10.180.10">
    <property type="entry name" value="2,3-Dihydroxybiphenyl 1,2-Dioxygenase, domain 1"/>
    <property type="match status" value="1"/>
</dbReference>
<comment type="caution">
    <text evidence="2">The sequence shown here is derived from an EMBL/GenBank/DDBJ whole genome shotgun (WGS) entry which is preliminary data.</text>
</comment>
<evidence type="ECO:0000313" key="2">
    <source>
        <dbReference type="EMBL" id="PIR85215.1"/>
    </source>
</evidence>
<dbReference type="SUPFAM" id="SSF54593">
    <property type="entry name" value="Glyoxalase/Bleomycin resistance protein/Dihydroxybiphenyl dioxygenase"/>
    <property type="match status" value="1"/>
</dbReference>
<dbReference type="AlphaFoldDB" id="A0A2H0UHD4"/>
<dbReference type="Pfam" id="PF00903">
    <property type="entry name" value="Glyoxalase"/>
    <property type="match status" value="1"/>
</dbReference>
<reference evidence="3" key="1">
    <citation type="submission" date="2017-09" db="EMBL/GenBank/DDBJ databases">
        <title>Depth-based differentiation of microbial function through sediment-hosted aquifers and enrichment of novel symbionts in the deep terrestrial subsurface.</title>
        <authorList>
            <person name="Probst A.J."/>
            <person name="Ladd B."/>
            <person name="Jarett J.K."/>
            <person name="Geller-Mcgrath D.E."/>
            <person name="Sieber C.M.K."/>
            <person name="Emerson J.B."/>
            <person name="Anantharaman K."/>
            <person name="Thomas B.C."/>
            <person name="Malmstrom R."/>
            <person name="Stieglmeier M."/>
            <person name="Klingl A."/>
            <person name="Woyke T."/>
            <person name="Ryan C.M."/>
            <person name="Banfield J.F."/>
        </authorList>
    </citation>
    <scope>NUCLEOTIDE SEQUENCE [LARGE SCALE GENOMIC DNA]</scope>
</reference>
<gene>
    <name evidence="2" type="ORF">COU15_02320</name>
</gene>
<sequence length="122" mass="13928">MWRMRLIVDVQIVDLERAVRFYTEVLGFSCRIKADEWASITIGDAEIHLYKHGGVSNGIEFYVDDLDEEAKKFAEHGVEFVSGIEKPSAVSVDKNSITEFPWGRIGYFYDSEGNELALVKDF</sequence>
<dbReference type="PROSITE" id="PS51819">
    <property type="entry name" value="VOC"/>
    <property type="match status" value="1"/>
</dbReference>
<evidence type="ECO:0000313" key="3">
    <source>
        <dbReference type="Proteomes" id="UP000229315"/>
    </source>
</evidence>
<name>A0A2H0UHD4_9BACT</name>
<dbReference type="InterPro" id="IPR037523">
    <property type="entry name" value="VOC_core"/>
</dbReference>
<dbReference type="EMBL" id="PFBH01000014">
    <property type="protein sequence ID" value="PIR85215.1"/>
    <property type="molecule type" value="Genomic_DNA"/>
</dbReference>
<dbReference type="Proteomes" id="UP000229315">
    <property type="component" value="Unassembled WGS sequence"/>
</dbReference>
<proteinExistence type="predicted"/>
<accession>A0A2H0UHD4</accession>
<protein>
    <recommendedName>
        <fullName evidence="1">VOC domain-containing protein</fullName>
    </recommendedName>
</protein>